<evidence type="ECO:0000259" key="7">
    <source>
        <dbReference type="Pfam" id="PF02687"/>
    </source>
</evidence>
<dbReference type="OrthoDB" id="9812886at2"/>
<evidence type="ECO:0000313" key="9">
    <source>
        <dbReference type="Proteomes" id="UP000198558"/>
    </source>
</evidence>
<dbReference type="Proteomes" id="UP000198558">
    <property type="component" value="Unassembled WGS sequence"/>
</dbReference>
<dbReference type="InterPro" id="IPR003838">
    <property type="entry name" value="ABC3_permease_C"/>
</dbReference>
<evidence type="ECO:0000256" key="5">
    <source>
        <dbReference type="ARBA" id="ARBA00023136"/>
    </source>
</evidence>
<feature type="transmembrane region" description="Helical" evidence="6">
    <location>
        <begin position="450"/>
        <end position="470"/>
    </location>
</feature>
<feature type="transmembrane region" description="Helical" evidence="6">
    <location>
        <begin position="16"/>
        <end position="36"/>
    </location>
</feature>
<evidence type="ECO:0000256" key="3">
    <source>
        <dbReference type="ARBA" id="ARBA00022692"/>
    </source>
</evidence>
<dbReference type="InterPro" id="IPR050250">
    <property type="entry name" value="Macrolide_Exporter_MacB"/>
</dbReference>
<dbReference type="GeneID" id="78288184"/>
<gene>
    <name evidence="8" type="ORF">SAMN04489758_11018</name>
</gene>
<keyword evidence="5 6" id="KW-0472">Membrane</keyword>
<feature type="transmembrane region" description="Helical" evidence="6">
    <location>
        <begin position="356"/>
        <end position="374"/>
    </location>
</feature>
<evidence type="ECO:0000256" key="4">
    <source>
        <dbReference type="ARBA" id="ARBA00022989"/>
    </source>
</evidence>
<name>A0A1I0E9X4_9FIRM</name>
<accession>A0A1I0E9X4</accession>
<evidence type="ECO:0000256" key="1">
    <source>
        <dbReference type="ARBA" id="ARBA00004651"/>
    </source>
</evidence>
<keyword evidence="2" id="KW-1003">Cell membrane</keyword>
<feature type="domain" description="ABC3 transporter permease C-terminal" evidence="7">
    <location>
        <begin position="315"/>
        <end position="395"/>
    </location>
</feature>
<dbReference type="EMBL" id="FOIN01000010">
    <property type="protein sequence ID" value="SET41853.1"/>
    <property type="molecule type" value="Genomic_DNA"/>
</dbReference>
<dbReference type="Pfam" id="PF02687">
    <property type="entry name" value="FtsX"/>
    <property type="match status" value="1"/>
</dbReference>
<dbReference type="GO" id="GO:0005886">
    <property type="term" value="C:plasma membrane"/>
    <property type="evidence" value="ECO:0007669"/>
    <property type="project" value="UniProtKB-SubCell"/>
</dbReference>
<keyword evidence="3 6" id="KW-0812">Transmembrane</keyword>
<organism evidence="8 9">
    <name type="scientific">Thomasclavelia cocleata</name>
    <dbReference type="NCBI Taxonomy" id="69824"/>
    <lineage>
        <taxon>Bacteria</taxon>
        <taxon>Bacillati</taxon>
        <taxon>Bacillota</taxon>
        <taxon>Erysipelotrichia</taxon>
        <taxon>Erysipelotrichales</taxon>
        <taxon>Coprobacillaceae</taxon>
        <taxon>Thomasclavelia</taxon>
    </lineage>
</organism>
<dbReference type="PANTHER" id="PTHR30572:SF9">
    <property type="entry name" value="ABC TRANSPORTER PERMEASE PROTEIN"/>
    <property type="match status" value="1"/>
</dbReference>
<evidence type="ECO:0000256" key="6">
    <source>
        <dbReference type="SAM" id="Phobius"/>
    </source>
</evidence>
<protein>
    <submittedName>
        <fullName evidence="8">Putative ABC transport system permease protein</fullName>
    </submittedName>
</protein>
<proteinExistence type="predicted"/>
<dbReference type="PANTHER" id="PTHR30572">
    <property type="entry name" value="MEMBRANE COMPONENT OF TRANSPORTER-RELATED"/>
    <property type="match status" value="1"/>
</dbReference>
<evidence type="ECO:0000256" key="2">
    <source>
        <dbReference type="ARBA" id="ARBA00022475"/>
    </source>
</evidence>
<sequence>MLKNALRSIKKNVGKTLLLFVIMTVIANLIIAGLSIQSASKKSMDEIRSSLGNDVTLTINMKNMMKQRERGQAISEVATNVTIEMANQLKDLKYVENYNYSISTSANSDTISKVELTATDDSQGTMGFGKPEDFGSGIFGGNDGDFSISANTTMAYLEAFSEAKSNLSEGRLLSATDADTNNCVIETTLADDNDLSVGDTFILTATVNNETVEQELKIVGIYEVTDSQQMGGPGQNNPFNTIYTDISIGQAFLGNKSNITSATYYLDDPENLEAFQELAKEKSNIDFETYALDANDRLYQQNINSLENTQSFSTMFLIVVIGAGSAVLCLVLILTIRNRYYEIGLFLSLGQSKFKIILQQLFEMLMIAAVAFVISLGTGKMVSNIIGNMLESGTNNNQFQMEIPVGGNDDAFENNFGGKVSGIPMFNDAFNEPENSELDVSLTASTVRQLAGITIVICLVSIAIPSTYVLRLSPREILVKKEG</sequence>
<evidence type="ECO:0000313" key="8">
    <source>
        <dbReference type="EMBL" id="SET41853.1"/>
    </source>
</evidence>
<dbReference type="AlphaFoldDB" id="A0A1I0E9X4"/>
<keyword evidence="4 6" id="KW-1133">Transmembrane helix</keyword>
<reference evidence="9" key="1">
    <citation type="submission" date="2016-10" db="EMBL/GenBank/DDBJ databases">
        <authorList>
            <person name="Varghese N."/>
            <person name="Submissions S."/>
        </authorList>
    </citation>
    <scope>NUCLEOTIDE SEQUENCE [LARGE SCALE GENOMIC DNA]</scope>
    <source>
        <strain evidence="9">DSM 1551</strain>
    </source>
</reference>
<comment type="subcellular location">
    <subcellularLocation>
        <location evidence="1">Cell membrane</location>
        <topology evidence="1">Multi-pass membrane protein</topology>
    </subcellularLocation>
</comment>
<keyword evidence="9" id="KW-1185">Reference proteome</keyword>
<feature type="transmembrane region" description="Helical" evidence="6">
    <location>
        <begin position="315"/>
        <end position="336"/>
    </location>
</feature>
<dbReference type="GO" id="GO:0022857">
    <property type="term" value="F:transmembrane transporter activity"/>
    <property type="evidence" value="ECO:0007669"/>
    <property type="project" value="TreeGrafter"/>
</dbReference>
<dbReference type="RefSeq" id="WP_092353431.1">
    <property type="nucleotide sequence ID" value="NZ_FOIN01000010.1"/>
</dbReference>